<reference evidence="3" key="1">
    <citation type="submission" date="2017-09" db="EMBL/GenBank/DDBJ databases">
        <authorList>
            <person name="Varghese N."/>
            <person name="Submissions S."/>
        </authorList>
    </citation>
    <scope>NUCLEOTIDE SEQUENCE [LARGE SCALE GENOMIC DNA]</scope>
    <source>
        <strain evidence="3">CGMCC 1.8913</strain>
    </source>
</reference>
<dbReference type="Proteomes" id="UP000219356">
    <property type="component" value="Unassembled WGS sequence"/>
</dbReference>
<feature type="transmembrane region" description="Helical" evidence="1">
    <location>
        <begin position="7"/>
        <end position="24"/>
    </location>
</feature>
<organism evidence="2 3">
    <name type="scientific">Terribacillus aidingensis</name>
    <dbReference type="NCBI Taxonomy" id="586416"/>
    <lineage>
        <taxon>Bacteria</taxon>
        <taxon>Bacillati</taxon>
        <taxon>Bacillota</taxon>
        <taxon>Bacilli</taxon>
        <taxon>Bacillales</taxon>
        <taxon>Bacillaceae</taxon>
        <taxon>Terribacillus</taxon>
    </lineage>
</organism>
<gene>
    <name evidence="2" type="ORF">SAMN05421503_2710</name>
</gene>
<evidence type="ECO:0000313" key="3">
    <source>
        <dbReference type="Proteomes" id="UP000219356"/>
    </source>
</evidence>
<keyword evidence="1" id="KW-1133">Transmembrane helix</keyword>
<dbReference type="AlphaFoldDB" id="A0A285P1S3"/>
<evidence type="ECO:0000256" key="1">
    <source>
        <dbReference type="SAM" id="Phobius"/>
    </source>
</evidence>
<accession>A0A285P1S3</accession>
<keyword evidence="1" id="KW-0812">Transmembrane</keyword>
<keyword evidence="3" id="KW-1185">Reference proteome</keyword>
<keyword evidence="1" id="KW-0472">Membrane</keyword>
<dbReference type="EMBL" id="OBEK01000004">
    <property type="protein sequence ID" value="SNZ15679.1"/>
    <property type="molecule type" value="Genomic_DNA"/>
</dbReference>
<proteinExistence type="predicted"/>
<feature type="transmembrane region" description="Helical" evidence="1">
    <location>
        <begin position="30"/>
        <end position="48"/>
    </location>
</feature>
<name>A0A285P1S3_9BACI</name>
<sequence>MMGKHIFLHLVGTFILIGGIYLSLTNTFIGVGMAMAGAILLGASSYFVSIKKTKQPKP</sequence>
<protein>
    <submittedName>
        <fullName evidence="2">Uncharacterized protein</fullName>
    </submittedName>
</protein>
<evidence type="ECO:0000313" key="2">
    <source>
        <dbReference type="EMBL" id="SNZ15679.1"/>
    </source>
</evidence>